<name>A0A2H0A831_9BACT</name>
<evidence type="ECO:0000313" key="1">
    <source>
        <dbReference type="EMBL" id="PIP41615.1"/>
    </source>
</evidence>
<dbReference type="Proteomes" id="UP000231067">
    <property type="component" value="Unassembled WGS sequence"/>
</dbReference>
<proteinExistence type="predicted"/>
<accession>A0A2H0A831</accession>
<protein>
    <submittedName>
        <fullName evidence="1">Uncharacterized protein</fullName>
    </submittedName>
</protein>
<feature type="non-terminal residue" evidence="1">
    <location>
        <position position="1"/>
    </location>
</feature>
<comment type="caution">
    <text evidence="1">The sequence shown here is derived from an EMBL/GenBank/DDBJ whole genome shotgun (WGS) entry which is preliminary data.</text>
</comment>
<dbReference type="EMBL" id="PCSH01000052">
    <property type="protein sequence ID" value="PIP41615.1"/>
    <property type="molecule type" value="Genomic_DNA"/>
</dbReference>
<sequence>NSSMLASHALPAKRLSDSWCITYFFLAPLRQDRILGYKINAKMRIAAKKQLTKHKQNGMIICVIFTLSINHNIRR</sequence>
<dbReference type="AlphaFoldDB" id="A0A2H0A831"/>
<evidence type="ECO:0000313" key="2">
    <source>
        <dbReference type="Proteomes" id="UP000231067"/>
    </source>
</evidence>
<reference evidence="1 2" key="1">
    <citation type="submission" date="2017-09" db="EMBL/GenBank/DDBJ databases">
        <title>Depth-based differentiation of microbial function through sediment-hosted aquifers and enrichment of novel symbionts in the deep terrestrial subsurface.</title>
        <authorList>
            <person name="Probst A.J."/>
            <person name="Ladd B."/>
            <person name="Jarett J.K."/>
            <person name="Geller-Mcgrath D.E."/>
            <person name="Sieber C.M."/>
            <person name="Emerson J.B."/>
            <person name="Anantharaman K."/>
            <person name="Thomas B.C."/>
            <person name="Malmstrom R."/>
            <person name="Stieglmeier M."/>
            <person name="Klingl A."/>
            <person name="Woyke T."/>
            <person name="Ryan C.M."/>
            <person name="Banfield J.F."/>
        </authorList>
    </citation>
    <scope>NUCLEOTIDE SEQUENCE [LARGE SCALE GENOMIC DNA]</scope>
    <source>
        <strain evidence="1">CG23_combo_of_CG06-09_8_20_14_all_40_23</strain>
    </source>
</reference>
<gene>
    <name evidence="1" type="ORF">COX18_02875</name>
</gene>
<organism evidence="1 2">
    <name type="scientific">Candidatus Desantisbacteria bacterium CG23_combo_of_CG06-09_8_20_14_all_40_23</name>
    <dbReference type="NCBI Taxonomy" id="1974550"/>
    <lineage>
        <taxon>Bacteria</taxon>
        <taxon>Candidatus Desantisiibacteriota</taxon>
    </lineage>
</organism>